<sequence length="490" mass="57121">MSGLLGEGLMVIFSKKTVTEYILKIAKYIPFAFPKWIVTLSNDYYEKNGEISWGKHAEKIKSISYFSGDFKWKAVTLSSVISRRDVKVIEAQLSKIKLNTIPDNFNKLSKTSIENHGCFSHTLGVFNINKDNHFDELGNLYLKSEIFSGVYISLFKSPSGFFVLTYYFFMNDVATELVKDLDVSNLKCYQEFVGFNIYKRKNRAIRFIDRGTQANELIKANTLSVMEEAKCIVGYIGEKLGVTPKEFLTGVEFYKNQDVPYFQDGPIFKNPDDAHIYYVNNSIHNVMQYSDDPCEQFFNVFHLEKDVFDLSYLLCKKEESFDNFDNYLKQYYGCYEKHLVFIPLYIIHKKASQLIERLSDVVSTEKSSDLAKHHDVVYDCLSQTESIKKWLSEIESDYNHSSYSNYHKAISNIIETQRERINELLNSTKTFYALSENRVQVQNIKYSKRNSKFVFWLVMVQIVLAAMTIDFLKKGQWYSPLIEYILSLFK</sequence>
<keyword evidence="1" id="KW-0812">Transmembrane</keyword>
<accession>A0AAP2F1Y6</accession>
<organism evidence="2 3">
    <name type="scientific">Lelliottia amnigena</name>
    <name type="common">Enterobacter amnigenus</name>
    <dbReference type="NCBI Taxonomy" id="61646"/>
    <lineage>
        <taxon>Bacteria</taxon>
        <taxon>Pseudomonadati</taxon>
        <taxon>Pseudomonadota</taxon>
        <taxon>Gammaproteobacteria</taxon>
        <taxon>Enterobacterales</taxon>
        <taxon>Enterobacteriaceae</taxon>
        <taxon>Lelliottia</taxon>
    </lineage>
</organism>
<reference evidence="2" key="1">
    <citation type="submission" date="2020-12" db="EMBL/GenBank/DDBJ databases">
        <title>Draft genome sequence of Enterobacter spp., Lelliottia spp. and Serratia spp. isolated from drinking water reservoirs and lakes.</title>
        <authorList>
            <person name="Reitter C."/>
            <person name="Neuhaus K."/>
            <person name="Huegler M."/>
        </authorList>
    </citation>
    <scope>NUCLEOTIDE SEQUENCE</scope>
    <source>
        <strain evidence="2">TZW15</strain>
    </source>
</reference>
<name>A0AAP2F1Y6_LELAM</name>
<evidence type="ECO:0000313" key="2">
    <source>
        <dbReference type="EMBL" id="MBL5934800.1"/>
    </source>
</evidence>
<evidence type="ECO:0000256" key="1">
    <source>
        <dbReference type="SAM" id="Phobius"/>
    </source>
</evidence>
<protein>
    <submittedName>
        <fullName evidence="2">Uncharacterized protein</fullName>
    </submittedName>
</protein>
<proteinExistence type="predicted"/>
<dbReference type="AlphaFoldDB" id="A0AAP2F1Y6"/>
<evidence type="ECO:0000313" key="3">
    <source>
        <dbReference type="Proteomes" id="UP000653275"/>
    </source>
</evidence>
<feature type="transmembrane region" description="Helical" evidence="1">
    <location>
        <begin position="453"/>
        <end position="472"/>
    </location>
</feature>
<comment type="caution">
    <text evidence="2">The sequence shown here is derived from an EMBL/GenBank/DDBJ whole genome shotgun (WGS) entry which is preliminary data.</text>
</comment>
<dbReference type="Proteomes" id="UP000653275">
    <property type="component" value="Unassembled WGS sequence"/>
</dbReference>
<keyword evidence="1" id="KW-0472">Membrane</keyword>
<gene>
    <name evidence="2" type="ORF">I7V27_10075</name>
</gene>
<dbReference type="RefSeq" id="WP_202665704.1">
    <property type="nucleotide sequence ID" value="NZ_JAENMR010000004.1"/>
</dbReference>
<keyword evidence="1" id="KW-1133">Transmembrane helix</keyword>
<dbReference type="EMBL" id="JAENMS010000004">
    <property type="protein sequence ID" value="MBL5934800.1"/>
    <property type="molecule type" value="Genomic_DNA"/>
</dbReference>